<name>A0A7S3VXZ6_9SPIT</name>
<gene>
    <name evidence="2" type="ORF">SACU0126_LOCUS2218</name>
</gene>
<feature type="region of interest" description="Disordered" evidence="1">
    <location>
        <begin position="137"/>
        <end position="165"/>
    </location>
</feature>
<dbReference type="EMBL" id="HBIQ01006378">
    <property type="protein sequence ID" value="CAE0522111.1"/>
    <property type="molecule type" value="Transcribed_RNA"/>
</dbReference>
<dbReference type="AlphaFoldDB" id="A0A7S3VXZ6"/>
<proteinExistence type="predicted"/>
<evidence type="ECO:0000313" key="2">
    <source>
        <dbReference type="EMBL" id="CAE0522111.1"/>
    </source>
</evidence>
<organism evidence="2">
    <name type="scientific">Strombidinopsis acuminata</name>
    <dbReference type="NCBI Taxonomy" id="141414"/>
    <lineage>
        <taxon>Eukaryota</taxon>
        <taxon>Sar</taxon>
        <taxon>Alveolata</taxon>
        <taxon>Ciliophora</taxon>
        <taxon>Intramacronucleata</taxon>
        <taxon>Spirotrichea</taxon>
        <taxon>Choreotrichia</taxon>
        <taxon>Choreotrichida</taxon>
        <taxon>Strombidinopsidae</taxon>
        <taxon>Strombidinopsis</taxon>
    </lineage>
</organism>
<protein>
    <submittedName>
        <fullName evidence="2">Uncharacterized protein</fullName>
    </submittedName>
</protein>
<accession>A0A7S3VXZ6</accession>
<evidence type="ECO:0000256" key="1">
    <source>
        <dbReference type="SAM" id="MobiDB-lite"/>
    </source>
</evidence>
<reference evidence="2" key="1">
    <citation type="submission" date="2021-01" db="EMBL/GenBank/DDBJ databases">
        <authorList>
            <person name="Corre E."/>
            <person name="Pelletier E."/>
            <person name="Niang G."/>
            <person name="Scheremetjew M."/>
            <person name="Finn R."/>
            <person name="Kale V."/>
            <person name="Holt S."/>
            <person name="Cochrane G."/>
            <person name="Meng A."/>
            <person name="Brown T."/>
            <person name="Cohen L."/>
        </authorList>
    </citation>
    <scope>NUCLEOTIDE SEQUENCE</scope>
    <source>
        <strain evidence="2">SPMC142</strain>
    </source>
</reference>
<sequence length="165" mass="17957">MGYRAARWARKFRNAIAAILPSGDDSSAKYTDAEVRKLGNVLWKDIVAWAQKTDTERVLRLFKADTQTPKTFGWDGKAMANVPRGMDPDTPPAEWSFVPVSDLLLVVGEGLIGMTIEGMFADNNPGHKRKTLMQCYKKKKKPKKAAGGEAKPEDTNGSAAAGGST</sequence>